<sequence length="255" mass="27405">MESNRKEIFARNRSAAKKNLTRKLGRNPSAAEILGLVGVRRRGESENSFYAKVQQGAESRAALAAEAKAAGAAAAAAVRMKMKAAKMEAKLLMASNTLVQGLTKKARTPEQKTAAVTMGSMTKKAARGQAAIMKEEARKIAKAAKMDAKVAKAEAKAAAKIEEAEIYEGQKAAAAQNLRSVLGKNPRMANVLRLAGLRRSGVNVSVNDFLKVSRHGRSMKNKTSSTAKRGELNAFSPEMDPCAQCELKKFLEKED</sequence>
<accession>A0A6C0BID0</accession>
<dbReference type="AlphaFoldDB" id="A0A6C0BID0"/>
<evidence type="ECO:0000256" key="2">
    <source>
        <dbReference type="SAM" id="MobiDB-lite"/>
    </source>
</evidence>
<evidence type="ECO:0000256" key="1">
    <source>
        <dbReference type="SAM" id="Coils"/>
    </source>
</evidence>
<reference evidence="3" key="1">
    <citation type="journal article" date="2020" name="Nature">
        <title>Giant virus diversity and host interactions through global metagenomics.</title>
        <authorList>
            <person name="Schulz F."/>
            <person name="Roux S."/>
            <person name="Paez-Espino D."/>
            <person name="Jungbluth S."/>
            <person name="Walsh D.A."/>
            <person name="Denef V.J."/>
            <person name="McMahon K.D."/>
            <person name="Konstantinidis K.T."/>
            <person name="Eloe-Fadrosh E.A."/>
            <person name="Kyrpides N.C."/>
            <person name="Woyke T."/>
        </authorList>
    </citation>
    <scope>NUCLEOTIDE SEQUENCE</scope>
    <source>
        <strain evidence="3">GVMAG-M-3300013285-6</strain>
    </source>
</reference>
<keyword evidence="1" id="KW-0175">Coiled coil</keyword>
<protein>
    <submittedName>
        <fullName evidence="3">Uncharacterized protein</fullName>
    </submittedName>
</protein>
<feature type="coiled-coil region" evidence="1">
    <location>
        <begin position="134"/>
        <end position="170"/>
    </location>
</feature>
<feature type="region of interest" description="Disordered" evidence="2">
    <location>
        <begin position="217"/>
        <end position="237"/>
    </location>
</feature>
<proteinExistence type="predicted"/>
<evidence type="ECO:0000313" key="3">
    <source>
        <dbReference type="EMBL" id="QHS92117.1"/>
    </source>
</evidence>
<dbReference type="EMBL" id="MN739169">
    <property type="protein sequence ID" value="QHS92117.1"/>
    <property type="molecule type" value="Genomic_DNA"/>
</dbReference>
<name>A0A6C0BID0_9ZZZZ</name>
<organism evidence="3">
    <name type="scientific">viral metagenome</name>
    <dbReference type="NCBI Taxonomy" id="1070528"/>
    <lineage>
        <taxon>unclassified sequences</taxon>
        <taxon>metagenomes</taxon>
        <taxon>organismal metagenomes</taxon>
    </lineage>
</organism>